<reference evidence="2 3" key="1">
    <citation type="journal article" date="2014" name="J. Microbiol.">
        <title>Diaminobutyricibacter tongyongensis gen. nov., sp. nov. and Homoserinibacter gongjuensis gen. nov., sp. nov. belong to the family Microbacteriaceae.</title>
        <authorList>
            <person name="Kim S.J."/>
            <person name="Ahn J.H."/>
            <person name="Weon H.Y."/>
            <person name="Hamada M."/>
            <person name="Suzuki K."/>
            <person name="Kwon S.W."/>
        </authorList>
    </citation>
    <scope>NUCLEOTIDE SEQUENCE [LARGE SCALE GENOMIC DNA]</scope>
    <source>
        <strain evidence="2 3">NBRC 108724</strain>
    </source>
</reference>
<dbReference type="InterPro" id="IPR006059">
    <property type="entry name" value="SBP"/>
</dbReference>
<dbReference type="Gene3D" id="3.40.190.10">
    <property type="entry name" value="Periplasmic binding protein-like II"/>
    <property type="match status" value="2"/>
</dbReference>
<proteinExistence type="predicted"/>
<dbReference type="AlphaFoldDB" id="A0A6L9XTY8"/>
<accession>A0A6L9XTY8</accession>
<dbReference type="InterPro" id="IPR050490">
    <property type="entry name" value="Bact_solute-bd_prot1"/>
</dbReference>
<comment type="caution">
    <text evidence="2">The sequence shown here is derived from an EMBL/GenBank/DDBJ whole genome shotgun (WGS) entry which is preliminary data.</text>
</comment>
<gene>
    <name evidence="2" type="ORF">G3T36_02575</name>
</gene>
<keyword evidence="1" id="KW-0732">Signal</keyword>
<dbReference type="PANTHER" id="PTHR43649">
    <property type="entry name" value="ARABINOSE-BINDING PROTEIN-RELATED"/>
    <property type="match status" value="1"/>
</dbReference>
<dbReference type="EMBL" id="JAAGWY010000001">
    <property type="protein sequence ID" value="NEN04745.1"/>
    <property type="molecule type" value="Genomic_DNA"/>
</dbReference>
<feature type="chain" id="PRO_5038843058" evidence="1">
    <location>
        <begin position="21"/>
        <end position="437"/>
    </location>
</feature>
<feature type="signal peptide" evidence="1">
    <location>
        <begin position="1"/>
        <end position="20"/>
    </location>
</feature>
<dbReference type="SUPFAM" id="SSF53850">
    <property type="entry name" value="Periplasmic binding protein-like II"/>
    <property type="match status" value="1"/>
</dbReference>
<sequence>MKARRLGVLLLAGAVIAALAGCGAANASGKTDLVIWDPALLNHVSDKGVVDKDHSFLTQAVAAYEKMNPNVSIKVVETSGDISKSSAQFQAASIAKNGPDIRVSFAGGNTISFSDFLLDLNGVFDKGTMSDLSGWNTVRQGYKPNGKLDALPIGAGSYFYVYYNKKTMADAGVDMSKPPADWSSLLDLAKKVKAAGKTPFFVANQEGYVGAWVIAALAGSELGPDTFTKMYRGAIPIDDPTMVKAYTAYAQLYKDGLTNPDAGSVGNADSLAGFVQGKGAMYFSGGWDNAGLTQSLGDNVGAFPIPVLDGAKYPATLAGGPNVAVSITSYSKNPEAAKDFLRYLAKPSTIDLYVKLSQTEASNSNKADPSVITNPLLKAQAAGLKKIDNRVYPFDNVMAQPVIDQFYKVNATTFLGTTTPKQAVSTIEQAFKKESAQ</sequence>
<evidence type="ECO:0000313" key="3">
    <source>
        <dbReference type="Proteomes" id="UP000474967"/>
    </source>
</evidence>
<evidence type="ECO:0000313" key="2">
    <source>
        <dbReference type="EMBL" id="NEN04745.1"/>
    </source>
</evidence>
<dbReference type="RefSeq" id="WP_163287845.1">
    <property type="nucleotide sequence ID" value="NZ_JAAGWY010000001.1"/>
</dbReference>
<evidence type="ECO:0000256" key="1">
    <source>
        <dbReference type="SAM" id="SignalP"/>
    </source>
</evidence>
<protein>
    <submittedName>
        <fullName evidence="2">Extracellular solute-binding protein</fullName>
    </submittedName>
</protein>
<dbReference type="PANTHER" id="PTHR43649:SF12">
    <property type="entry name" value="DIACETYLCHITOBIOSE BINDING PROTEIN DASA"/>
    <property type="match status" value="1"/>
</dbReference>
<dbReference type="PROSITE" id="PS51257">
    <property type="entry name" value="PROKAR_LIPOPROTEIN"/>
    <property type="match status" value="1"/>
</dbReference>
<dbReference type="Proteomes" id="UP000474967">
    <property type="component" value="Unassembled WGS sequence"/>
</dbReference>
<keyword evidence="3" id="KW-1185">Reference proteome</keyword>
<organism evidence="2 3">
    <name type="scientific">Leifsonia tongyongensis</name>
    <dbReference type="NCBI Taxonomy" id="1268043"/>
    <lineage>
        <taxon>Bacteria</taxon>
        <taxon>Bacillati</taxon>
        <taxon>Actinomycetota</taxon>
        <taxon>Actinomycetes</taxon>
        <taxon>Micrococcales</taxon>
        <taxon>Microbacteriaceae</taxon>
        <taxon>Leifsonia</taxon>
    </lineage>
</organism>
<dbReference type="Pfam" id="PF01547">
    <property type="entry name" value="SBP_bac_1"/>
    <property type="match status" value="1"/>
</dbReference>
<name>A0A6L9XTY8_9MICO</name>